<dbReference type="Proteomes" id="UP000076079">
    <property type="component" value="Chromosome"/>
</dbReference>
<dbReference type="InterPro" id="IPR052515">
    <property type="entry name" value="Gfo/Idh/MocA_Oxidoreductase"/>
</dbReference>
<dbReference type="EMBL" id="CP015136">
    <property type="protein sequence ID" value="AMY11724.1"/>
    <property type="molecule type" value="Genomic_DNA"/>
</dbReference>
<name>A0A143PV66_LUTPR</name>
<dbReference type="GO" id="GO:0050112">
    <property type="term" value="F:inositol 2-dehydrogenase (NAD+) activity"/>
    <property type="evidence" value="ECO:0007669"/>
    <property type="project" value="UniProtKB-EC"/>
</dbReference>
<dbReference type="Pfam" id="PF22725">
    <property type="entry name" value="GFO_IDH_MocA_C3"/>
    <property type="match status" value="1"/>
</dbReference>
<proteinExistence type="predicted"/>
<dbReference type="InterPro" id="IPR036291">
    <property type="entry name" value="NAD(P)-bd_dom_sf"/>
</dbReference>
<dbReference type="SUPFAM" id="SSF51735">
    <property type="entry name" value="NAD(P)-binding Rossmann-fold domains"/>
    <property type="match status" value="1"/>
</dbReference>
<dbReference type="Gene3D" id="3.40.50.720">
    <property type="entry name" value="NAD(P)-binding Rossmann-like Domain"/>
    <property type="match status" value="1"/>
</dbReference>
<dbReference type="Pfam" id="PF01408">
    <property type="entry name" value="GFO_IDH_MocA"/>
    <property type="match status" value="1"/>
</dbReference>
<evidence type="ECO:0000259" key="1">
    <source>
        <dbReference type="Pfam" id="PF01408"/>
    </source>
</evidence>
<evidence type="ECO:0000313" key="4">
    <source>
        <dbReference type="Proteomes" id="UP000076079"/>
    </source>
</evidence>
<dbReference type="RefSeq" id="WP_234800538.1">
    <property type="nucleotide sequence ID" value="NZ_CP015136.1"/>
</dbReference>
<dbReference type="STRING" id="1855912.LuPra_04982"/>
<dbReference type="GO" id="GO:0000166">
    <property type="term" value="F:nucleotide binding"/>
    <property type="evidence" value="ECO:0007669"/>
    <property type="project" value="InterPro"/>
</dbReference>
<reference evidence="3 4" key="1">
    <citation type="journal article" date="2016" name="Genome Announc.">
        <title>First Complete Genome Sequence of a Subdivision 6 Acidobacterium Strain.</title>
        <authorList>
            <person name="Huang S."/>
            <person name="Vieira S."/>
            <person name="Bunk B."/>
            <person name="Riedel T."/>
            <person name="Sproer C."/>
            <person name="Overmann J."/>
        </authorList>
    </citation>
    <scope>NUCLEOTIDE SEQUENCE [LARGE SCALE GENOMIC DNA]</scope>
    <source>
        <strain evidence="4">DSM 100886 HEG_-6_39</strain>
    </source>
</reference>
<protein>
    <submittedName>
        <fullName evidence="3">Inositol 2-dehydrogenase</fullName>
        <ecNumber evidence="3">1.1.1.18</ecNumber>
    </submittedName>
</protein>
<evidence type="ECO:0000259" key="2">
    <source>
        <dbReference type="Pfam" id="PF22725"/>
    </source>
</evidence>
<keyword evidence="3" id="KW-0560">Oxidoreductase</keyword>
<dbReference type="KEGG" id="abac:LuPra_04982"/>
<dbReference type="Gene3D" id="3.30.360.10">
    <property type="entry name" value="Dihydrodipicolinate Reductase, domain 2"/>
    <property type="match status" value="1"/>
</dbReference>
<evidence type="ECO:0000313" key="3">
    <source>
        <dbReference type="EMBL" id="AMY11724.1"/>
    </source>
</evidence>
<dbReference type="EC" id="1.1.1.18" evidence="3"/>
<feature type="domain" description="Gfo/Idh/MocA-like oxidoreductase N-terminal" evidence="1">
    <location>
        <begin position="6"/>
        <end position="123"/>
    </location>
</feature>
<reference evidence="4" key="2">
    <citation type="submission" date="2016-04" db="EMBL/GenBank/DDBJ databases">
        <title>First Complete Genome Sequence of a Subdivision 6 Acidobacterium.</title>
        <authorList>
            <person name="Huang S."/>
            <person name="Vieira S."/>
            <person name="Bunk B."/>
            <person name="Riedel T."/>
            <person name="Sproeer C."/>
            <person name="Overmann J."/>
        </authorList>
    </citation>
    <scope>NUCLEOTIDE SEQUENCE [LARGE SCALE GENOMIC DNA]</scope>
    <source>
        <strain evidence="4">DSM 100886 HEG_-6_39</strain>
    </source>
</reference>
<organism evidence="3 4">
    <name type="scientific">Luteitalea pratensis</name>
    <dbReference type="NCBI Taxonomy" id="1855912"/>
    <lineage>
        <taxon>Bacteria</taxon>
        <taxon>Pseudomonadati</taxon>
        <taxon>Acidobacteriota</taxon>
        <taxon>Vicinamibacteria</taxon>
        <taxon>Vicinamibacterales</taxon>
        <taxon>Vicinamibacteraceae</taxon>
        <taxon>Luteitalea</taxon>
    </lineage>
</organism>
<dbReference type="PANTHER" id="PTHR43249:SF1">
    <property type="entry name" value="D-GLUCOSIDE 3-DEHYDROGENASE"/>
    <property type="match status" value="1"/>
</dbReference>
<dbReference type="PANTHER" id="PTHR43249">
    <property type="entry name" value="UDP-N-ACETYL-2-AMINO-2-DEOXY-D-GLUCURONATE OXIDASE"/>
    <property type="match status" value="1"/>
</dbReference>
<dbReference type="SUPFAM" id="SSF55347">
    <property type="entry name" value="Glyceraldehyde-3-phosphate dehydrogenase-like, C-terminal domain"/>
    <property type="match status" value="1"/>
</dbReference>
<feature type="domain" description="GFO/IDH/MocA-like oxidoreductase" evidence="2">
    <location>
        <begin position="131"/>
        <end position="250"/>
    </location>
</feature>
<sequence>MGHSLVNVGIVGCGLIGRKRAAVIRAPHRLVAVADLHHERAASLAAQHPGCVVAAAPLDVIANPDIQLVALAATNDALAALVGAAIDAGKHVIVEKPAARRSVELEPLVATAHARGLVVKVGFNHRFHPAFVKAREIWESGTCGPLMFIRGRYGQGGRLGMEREWRGTPAISGGGEMLDQGVHLIDLARWFAGEFTSVQGQVSRYFWNWEVEDNGFALLRTPGGQIAWLQASCTEWKNLFSFEIYARDAKLHIEGLGGSYGTERLSVYRMLPQMGPPETTIHEYPGADASWDAEFAHVLDCIATGTPVNGGLEDAVAALRIVETLYAMSPALGEPLGAVKS</sequence>
<dbReference type="InterPro" id="IPR000683">
    <property type="entry name" value="Gfo/Idh/MocA-like_OxRdtase_N"/>
</dbReference>
<dbReference type="AlphaFoldDB" id="A0A143PV66"/>
<accession>A0A143PV66</accession>
<keyword evidence="4" id="KW-1185">Reference proteome</keyword>
<dbReference type="InterPro" id="IPR055170">
    <property type="entry name" value="GFO_IDH_MocA-like_dom"/>
</dbReference>
<gene>
    <name evidence="3" type="primary">iolG_17</name>
    <name evidence="3" type="ORF">LuPra_04982</name>
</gene>